<reference evidence="1" key="2">
    <citation type="journal article" date="2015" name="Data Brief">
        <title>Shoot transcriptome of the giant reed, Arundo donax.</title>
        <authorList>
            <person name="Barrero R.A."/>
            <person name="Guerrero F.D."/>
            <person name="Moolhuijzen P."/>
            <person name="Goolsby J.A."/>
            <person name="Tidwell J."/>
            <person name="Bellgard S.E."/>
            <person name="Bellgard M.I."/>
        </authorList>
    </citation>
    <scope>NUCLEOTIDE SEQUENCE</scope>
    <source>
        <tissue evidence="1">Shoot tissue taken approximately 20 cm above the soil surface</tissue>
    </source>
</reference>
<dbReference type="AlphaFoldDB" id="A0A0A8YJL5"/>
<accession>A0A0A8YJL5</accession>
<proteinExistence type="predicted"/>
<name>A0A0A8YJL5_ARUDO</name>
<reference evidence="1" key="1">
    <citation type="submission" date="2014-09" db="EMBL/GenBank/DDBJ databases">
        <authorList>
            <person name="Magalhaes I.L.F."/>
            <person name="Oliveira U."/>
            <person name="Santos F.R."/>
            <person name="Vidigal T.H.D.A."/>
            <person name="Brescovit A.D."/>
            <person name="Santos A.J."/>
        </authorList>
    </citation>
    <scope>NUCLEOTIDE SEQUENCE</scope>
    <source>
        <tissue evidence="1">Shoot tissue taken approximately 20 cm above the soil surface</tissue>
    </source>
</reference>
<sequence>MRLNIFKGMCISKETRQNQQHIYMLFSKSKF</sequence>
<evidence type="ECO:0000313" key="1">
    <source>
        <dbReference type="EMBL" id="JAD25743.1"/>
    </source>
</evidence>
<dbReference type="EMBL" id="GBRH01272152">
    <property type="protein sequence ID" value="JAD25743.1"/>
    <property type="molecule type" value="Transcribed_RNA"/>
</dbReference>
<organism evidence="1">
    <name type="scientific">Arundo donax</name>
    <name type="common">Giant reed</name>
    <name type="synonym">Donax arundinaceus</name>
    <dbReference type="NCBI Taxonomy" id="35708"/>
    <lineage>
        <taxon>Eukaryota</taxon>
        <taxon>Viridiplantae</taxon>
        <taxon>Streptophyta</taxon>
        <taxon>Embryophyta</taxon>
        <taxon>Tracheophyta</taxon>
        <taxon>Spermatophyta</taxon>
        <taxon>Magnoliopsida</taxon>
        <taxon>Liliopsida</taxon>
        <taxon>Poales</taxon>
        <taxon>Poaceae</taxon>
        <taxon>PACMAD clade</taxon>
        <taxon>Arundinoideae</taxon>
        <taxon>Arundineae</taxon>
        <taxon>Arundo</taxon>
    </lineage>
</organism>
<protein>
    <submittedName>
        <fullName evidence="1">Uncharacterized protein</fullName>
    </submittedName>
</protein>